<dbReference type="Proteomes" id="UP001150266">
    <property type="component" value="Unassembled WGS sequence"/>
</dbReference>
<dbReference type="EMBL" id="JAOTPV010000005">
    <property type="protein sequence ID" value="KAJ4482615.1"/>
    <property type="molecule type" value="Genomic_DNA"/>
</dbReference>
<dbReference type="InterPro" id="IPR008984">
    <property type="entry name" value="SMAD_FHA_dom_sf"/>
</dbReference>
<evidence type="ECO:0000259" key="1">
    <source>
        <dbReference type="PROSITE" id="PS50006"/>
    </source>
</evidence>
<dbReference type="InterPro" id="IPR000253">
    <property type="entry name" value="FHA_dom"/>
</dbReference>
<dbReference type="Gene3D" id="2.60.200.20">
    <property type="match status" value="1"/>
</dbReference>
<name>A0A9W9AIV5_9AGAR</name>
<accession>A0A9W9AIV5</accession>
<keyword evidence="3" id="KW-1185">Reference proteome</keyword>
<proteinExistence type="predicted"/>
<dbReference type="SUPFAM" id="SSF49879">
    <property type="entry name" value="SMAD/FHA domain"/>
    <property type="match status" value="1"/>
</dbReference>
<evidence type="ECO:0000313" key="2">
    <source>
        <dbReference type="EMBL" id="KAJ4482615.1"/>
    </source>
</evidence>
<comment type="caution">
    <text evidence="2">The sequence shown here is derived from an EMBL/GenBank/DDBJ whole genome shotgun (WGS) entry which is preliminary data.</text>
</comment>
<dbReference type="CDD" id="cd00060">
    <property type="entry name" value="FHA"/>
    <property type="match status" value="1"/>
</dbReference>
<organism evidence="2 3">
    <name type="scientific">Lentinula aciculospora</name>
    <dbReference type="NCBI Taxonomy" id="153920"/>
    <lineage>
        <taxon>Eukaryota</taxon>
        <taxon>Fungi</taxon>
        <taxon>Dikarya</taxon>
        <taxon>Basidiomycota</taxon>
        <taxon>Agaricomycotina</taxon>
        <taxon>Agaricomycetes</taxon>
        <taxon>Agaricomycetidae</taxon>
        <taxon>Agaricales</taxon>
        <taxon>Marasmiineae</taxon>
        <taxon>Omphalotaceae</taxon>
        <taxon>Lentinula</taxon>
    </lineage>
</organism>
<feature type="domain" description="FHA" evidence="1">
    <location>
        <begin position="71"/>
        <end position="103"/>
    </location>
</feature>
<dbReference type="Pfam" id="PF00498">
    <property type="entry name" value="FHA"/>
    <property type="match status" value="1"/>
</dbReference>
<gene>
    <name evidence="2" type="ORF">J3R30DRAFT_3286829</name>
</gene>
<evidence type="ECO:0000313" key="3">
    <source>
        <dbReference type="Proteomes" id="UP001150266"/>
    </source>
</evidence>
<sequence length="156" mass="16639">MLALQAKSGSFPFASKYIPLPRNIQAVLGSQVQETNAGQMSSNRSATSTNGWFAPLLSANGQGSPVSPLSLSPNHAQIWSSNGQIFIRDLDSAFGTYVNGIRVSGDVALEDDDTLTLGAMVERNANTPVYVTDEHLKPVIAKVTCIGVLSRPRHRG</sequence>
<reference evidence="2" key="1">
    <citation type="submission" date="2022-08" db="EMBL/GenBank/DDBJ databases">
        <title>A Global Phylogenomic Analysis of the Shiitake Genus Lentinula.</title>
        <authorList>
            <consortium name="DOE Joint Genome Institute"/>
            <person name="Sierra-Patev S."/>
            <person name="Min B."/>
            <person name="Naranjo-Ortiz M."/>
            <person name="Looney B."/>
            <person name="Konkel Z."/>
            <person name="Slot J.C."/>
            <person name="Sakamoto Y."/>
            <person name="Steenwyk J.L."/>
            <person name="Rokas A."/>
            <person name="Carro J."/>
            <person name="Camarero S."/>
            <person name="Ferreira P."/>
            <person name="Molpeceres G."/>
            <person name="Ruiz-Duenas F.J."/>
            <person name="Serrano A."/>
            <person name="Henrissat B."/>
            <person name="Drula E."/>
            <person name="Hughes K.W."/>
            <person name="Mata J.L."/>
            <person name="Ishikawa N.K."/>
            <person name="Vargas-Isla R."/>
            <person name="Ushijima S."/>
            <person name="Smith C.A."/>
            <person name="Ahrendt S."/>
            <person name="Andreopoulos W."/>
            <person name="He G."/>
            <person name="Labutti K."/>
            <person name="Lipzen A."/>
            <person name="Ng V."/>
            <person name="Riley R."/>
            <person name="Sandor L."/>
            <person name="Barry K."/>
            <person name="Martinez A.T."/>
            <person name="Xiao Y."/>
            <person name="Gibbons J.G."/>
            <person name="Terashima K."/>
            <person name="Grigoriev I.V."/>
            <person name="Hibbett D.S."/>
        </authorList>
    </citation>
    <scope>NUCLEOTIDE SEQUENCE</scope>
    <source>
        <strain evidence="2">JLM2183</strain>
    </source>
</reference>
<protein>
    <recommendedName>
        <fullName evidence="1">FHA domain-containing protein</fullName>
    </recommendedName>
</protein>
<dbReference type="SMART" id="SM00240">
    <property type="entry name" value="FHA"/>
    <property type="match status" value="1"/>
</dbReference>
<dbReference type="PROSITE" id="PS50006">
    <property type="entry name" value="FHA_DOMAIN"/>
    <property type="match status" value="1"/>
</dbReference>
<dbReference type="OrthoDB" id="687730at2759"/>
<dbReference type="AlphaFoldDB" id="A0A9W9AIV5"/>